<dbReference type="Gene3D" id="2.40.30.170">
    <property type="match status" value="1"/>
</dbReference>
<dbReference type="OrthoDB" id="5318766at2"/>
<dbReference type="InterPro" id="IPR058637">
    <property type="entry name" value="YknX-like_C"/>
</dbReference>
<dbReference type="NCBIfam" id="TIGR01730">
    <property type="entry name" value="RND_mfp"/>
    <property type="match status" value="1"/>
</dbReference>
<evidence type="ECO:0000259" key="5">
    <source>
        <dbReference type="Pfam" id="PF25989"/>
    </source>
</evidence>
<keyword evidence="2" id="KW-0175">Coiled coil</keyword>
<accession>A0A3D8JAF4</accession>
<dbReference type="GO" id="GO:1990281">
    <property type="term" value="C:efflux pump complex"/>
    <property type="evidence" value="ECO:0007669"/>
    <property type="project" value="TreeGrafter"/>
</dbReference>
<dbReference type="Proteomes" id="UP000256695">
    <property type="component" value="Unassembled WGS sequence"/>
</dbReference>
<dbReference type="GO" id="GO:0015562">
    <property type="term" value="F:efflux transmembrane transporter activity"/>
    <property type="evidence" value="ECO:0007669"/>
    <property type="project" value="TreeGrafter"/>
</dbReference>
<dbReference type="SUPFAM" id="SSF111369">
    <property type="entry name" value="HlyD-like secretion proteins"/>
    <property type="match status" value="1"/>
</dbReference>
<proteinExistence type="inferred from homology"/>
<dbReference type="InterPro" id="IPR058792">
    <property type="entry name" value="Beta-barrel_RND_2"/>
</dbReference>
<protein>
    <submittedName>
        <fullName evidence="6">Uncharacterized protein</fullName>
    </submittedName>
</protein>
<dbReference type="Pfam" id="PF25989">
    <property type="entry name" value="YknX_C"/>
    <property type="match status" value="1"/>
</dbReference>
<evidence type="ECO:0000256" key="1">
    <source>
        <dbReference type="ARBA" id="ARBA00009477"/>
    </source>
</evidence>
<feature type="coiled-coil region" evidence="2">
    <location>
        <begin position="94"/>
        <end position="145"/>
    </location>
</feature>
<comment type="caution">
    <text evidence="6">The sequence shown here is derived from an EMBL/GenBank/DDBJ whole genome shotgun (WGS) entry which is preliminary data.</text>
</comment>
<dbReference type="Gene3D" id="1.10.287.470">
    <property type="entry name" value="Helix hairpin bin"/>
    <property type="match status" value="1"/>
</dbReference>
<sequence length="339" mass="38279">MIRSVWIFSAFFVLMFAKPIAVNTVVLKTGTLQQEESFLGNVVFKEFANIASQSSGVVEEIYFRLGQKVKKGEKLLSLNEEFLQKDIIIKQAKLDQARYILENKKKELERYKNLLETQSIPLQQYENIEYDVKSQEANILALQAELEMSILDLGHKTVYAPFDGVVVEQKAHKGEWVSVGQTICQILDTKNIEVVADIPSFMINHLAVDQKVRVNINNKNYNGNVIALIPKADANSRNFPAYIKIKSNEMLLDGMSASVMLNVGKQNTGFLIPRDSIIQHKGRSSVFVIRKNKAVWIPIEILSINRNNALIQGAMQAGEKIVLRGQDRLEDGSEVKEVQ</sequence>
<name>A0A3D8JAF4_9HELI</name>
<feature type="domain" description="YknX-like C-terminal permuted SH3-like" evidence="5">
    <location>
        <begin position="272"/>
        <end position="336"/>
    </location>
</feature>
<dbReference type="EMBL" id="NXLX01000002">
    <property type="protein sequence ID" value="RDU74408.1"/>
    <property type="molecule type" value="Genomic_DNA"/>
</dbReference>
<keyword evidence="7" id="KW-1185">Reference proteome</keyword>
<dbReference type="Pfam" id="PF25973">
    <property type="entry name" value="BSH_CzcB"/>
    <property type="match status" value="1"/>
</dbReference>
<feature type="domain" description="CzcB-like barrel-sandwich hybrid" evidence="4">
    <location>
        <begin position="48"/>
        <end position="188"/>
    </location>
</feature>
<evidence type="ECO:0000313" key="7">
    <source>
        <dbReference type="Proteomes" id="UP000256695"/>
    </source>
</evidence>
<comment type="similarity">
    <text evidence="1">Belongs to the membrane fusion protein (MFP) (TC 8.A.1) family.</text>
</comment>
<dbReference type="AlphaFoldDB" id="A0A3D8JAF4"/>
<dbReference type="PANTHER" id="PTHR30469:SF15">
    <property type="entry name" value="HLYD FAMILY OF SECRETION PROTEINS"/>
    <property type="match status" value="1"/>
</dbReference>
<reference evidence="6 7" key="1">
    <citation type="submission" date="2018-04" db="EMBL/GenBank/DDBJ databases">
        <title>Novel Campyloabacter and Helicobacter Species and Strains.</title>
        <authorList>
            <person name="Mannion A.J."/>
            <person name="Shen Z."/>
            <person name="Fox J.G."/>
        </authorList>
    </citation>
    <scope>NUCLEOTIDE SEQUENCE [LARGE SCALE GENOMIC DNA]</scope>
    <source>
        <strain evidence="6 7">MIT 04-9362</strain>
    </source>
</reference>
<organism evidence="6 7">
    <name type="scientific">Helicobacter anseris</name>
    <dbReference type="NCBI Taxonomy" id="375926"/>
    <lineage>
        <taxon>Bacteria</taxon>
        <taxon>Pseudomonadati</taxon>
        <taxon>Campylobacterota</taxon>
        <taxon>Epsilonproteobacteria</taxon>
        <taxon>Campylobacterales</taxon>
        <taxon>Helicobacteraceae</taxon>
        <taxon>Helicobacter</taxon>
    </lineage>
</organism>
<evidence type="ECO:0000259" key="3">
    <source>
        <dbReference type="Pfam" id="PF25954"/>
    </source>
</evidence>
<dbReference type="RefSeq" id="WP_115578463.1">
    <property type="nucleotide sequence ID" value="NZ_NXLX01000002.1"/>
</dbReference>
<evidence type="ECO:0000259" key="4">
    <source>
        <dbReference type="Pfam" id="PF25973"/>
    </source>
</evidence>
<dbReference type="Gene3D" id="2.40.50.100">
    <property type="match status" value="1"/>
</dbReference>
<dbReference type="InterPro" id="IPR006143">
    <property type="entry name" value="RND_pump_MFP"/>
</dbReference>
<dbReference type="PANTHER" id="PTHR30469">
    <property type="entry name" value="MULTIDRUG RESISTANCE PROTEIN MDTA"/>
    <property type="match status" value="1"/>
</dbReference>
<evidence type="ECO:0000313" key="6">
    <source>
        <dbReference type="EMBL" id="RDU74408.1"/>
    </source>
</evidence>
<evidence type="ECO:0000256" key="2">
    <source>
        <dbReference type="SAM" id="Coils"/>
    </source>
</evidence>
<feature type="domain" description="CusB-like beta-barrel" evidence="3">
    <location>
        <begin position="194"/>
        <end position="262"/>
    </location>
</feature>
<dbReference type="InterPro" id="IPR058647">
    <property type="entry name" value="BSH_CzcB-like"/>
</dbReference>
<gene>
    <name evidence="6" type="ORF">CQA57_01470</name>
</gene>
<dbReference type="Gene3D" id="2.40.420.20">
    <property type="match status" value="1"/>
</dbReference>
<dbReference type="Pfam" id="PF25954">
    <property type="entry name" value="Beta-barrel_RND_2"/>
    <property type="match status" value="1"/>
</dbReference>